<evidence type="ECO:0000256" key="1">
    <source>
        <dbReference type="SAM" id="MobiDB-lite"/>
    </source>
</evidence>
<evidence type="ECO:0000313" key="3">
    <source>
        <dbReference type="Proteomes" id="UP000324222"/>
    </source>
</evidence>
<sequence>MQQRARRRRRSGSRRAGDDLGRGRRHVNQQVRRPSRCLLMTDTSFGKTLYANLHLDELTLFSLLKGPPLGNIADEFTLHRSQRQCVFPEEQVEVKQEGQRGRCSIAR</sequence>
<name>A0A5B7JIN0_PORTR</name>
<dbReference type="AlphaFoldDB" id="A0A5B7JIN0"/>
<feature type="compositionally biased region" description="Basic residues" evidence="1">
    <location>
        <begin position="1"/>
        <end position="13"/>
    </location>
</feature>
<reference evidence="2 3" key="1">
    <citation type="submission" date="2019-05" db="EMBL/GenBank/DDBJ databases">
        <title>Another draft genome of Portunus trituberculatus and its Hox gene families provides insights of decapod evolution.</title>
        <authorList>
            <person name="Jeong J.-H."/>
            <person name="Song I."/>
            <person name="Kim S."/>
            <person name="Choi T."/>
            <person name="Kim D."/>
            <person name="Ryu S."/>
            <person name="Kim W."/>
        </authorList>
    </citation>
    <scope>NUCLEOTIDE SEQUENCE [LARGE SCALE GENOMIC DNA]</scope>
    <source>
        <tissue evidence="2">Muscle</tissue>
    </source>
</reference>
<protein>
    <submittedName>
        <fullName evidence="2">Uncharacterized protein</fullName>
    </submittedName>
</protein>
<dbReference type="EMBL" id="VSRR010097345">
    <property type="protein sequence ID" value="MPC94116.1"/>
    <property type="molecule type" value="Genomic_DNA"/>
</dbReference>
<evidence type="ECO:0000313" key="2">
    <source>
        <dbReference type="EMBL" id="MPC94116.1"/>
    </source>
</evidence>
<comment type="caution">
    <text evidence="2">The sequence shown here is derived from an EMBL/GenBank/DDBJ whole genome shotgun (WGS) entry which is preliminary data.</text>
</comment>
<dbReference type="Proteomes" id="UP000324222">
    <property type="component" value="Unassembled WGS sequence"/>
</dbReference>
<accession>A0A5B7JIN0</accession>
<organism evidence="2 3">
    <name type="scientific">Portunus trituberculatus</name>
    <name type="common">Swimming crab</name>
    <name type="synonym">Neptunus trituberculatus</name>
    <dbReference type="NCBI Taxonomy" id="210409"/>
    <lineage>
        <taxon>Eukaryota</taxon>
        <taxon>Metazoa</taxon>
        <taxon>Ecdysozoa</taxon>
        <taxon>Arthropoda</taxon>
        <taxon>Crustacea</taxon>
        <taxon>Multicrustacea</taxon>
        <taxon>Malacostraca</taxon>
        <taxon>Eumalacostraca</taxon>
        <taxon>Eucarida</taxon>
        <taxon>Decapoda</taxon>
        <taxon>Pleocyemata</taxon>
        <taxon>Brachyura</taxon>
        <taxon>Eubrachyura</taxon>
        <taxon>Portunoidea</taxon>
        <taxon>Portunidae</taxon>
        <taxon>Portuninae</taxon>
        <taxon>Portunus</taxon>
    </lineage>
</organism>
<proteinExistence type="predicted"/>
<gene>
    <name evidence="2" type="ORF">E2C01_089268</name>
</gene>
<feature type="region of interest" description="Disordered" evidence="1">
    <location>
        <begin position="1"/>
        <end position="32"/>
    </location>
</feature>
<keyword evidence="3" id="KW-1185">Reference proteome</keyword>